<proteinExistence type="inferred from homology"/>
<evidence type="ECO:0000256" key="9">
    <source>
        <dbReference type="ARBA" id="ARBA00022840"/>
    </source>
</evidence>
<keyword evidence="8" id="KW-0347">Helicase</keyword>
<keyword evidence="5" id="KW-0698">rRNA processing</keyword>
<evidence type="ECO:0000256" key="10">
    <source>
        <dbReference type="ARBA" id="ARBA00023242"/>
    </source>
</evidence>
<comment type="function">
    <text evidence="11">ATP-dependent RNA helicase required for 60S ribosomal subunit synthesis. Involved in efficient pre-rRNA processing, predominantly at site A3, which is necessary for the normal formation of 25S and 5.8S rRNAs.</text>
</comment>
<keyword evidence="4" id="KW-0690">Ribosome biogenesis</keyword>
<dbReference type="PROSITE" id="PS51194">
    <property type="entry name" value="HELICASE_CTER"/>
    <property type="match status" value="1"/>
</dbReference>
<feature type="compositionally biased region" description="Basic and acidic residues" evidence="13">
    <location>
        <begin position="650"/>
        <end position="673"/>
    </location>
</feature>
<evidence type="ECO:0000313" key="17">
    <source>
        <dbReference type="EMBL" id="CAD8073661.1"/>
    </source>
</evidence>
<evidence type="ECO:0000256" key="6">
    <source>
        <dbReference type="ARBA" id="ARBA00022741"/>
    </source>
</evidence>
<feature type="compositionally biased region" description="Basic and acidic residues" evidence="13">
    <location>
        <begin position="604"/>
        <end position="620"/>
    </location>
</feature>
<dbReference type="InterPro" id="IPR014001">
    <property type="entry name" value="Helicase_ATP-bd"/>
</dbReference>
<dbReference type="PROSITE" id="PS51192">
    <property type="entry name" value="HELICASE_ATP_BIND_1"/>
    <property type="match status" value="1"/>
</dbReference>
<dbReference type="CDD" id="cd00268">
    <property type="entry name" value="DEADc"/>
    <property type="match status" value="1"/>
</dbReference>
<dbReference type="InterPro" id="IPR044742">
    <property type="entry name" value="DEAD/DEAH_RhlB"/>
</dbReference>
<feature type="region of interest" description="Disordered" evidence="13">
    <location>
        <begin position="803"/>
        <end position="906"/>
    </location>
</feature>
<evidence type="ECO:0000256" key="2">
    <source>
        <dbReference type="ARBA" id="ARBA00009334"/>
    </source>
</evidence>
<feature type="compositionally biased region" description="Polar residues" evidence="13">
    <location>
        <begin position="622"/>
        <end position="636"/>
    </location>
</feature>
<dbReference type="InterPro" id="IPR014014">
    <property type="entry name" value="RNA_helicase_DEAD_Q_motif"/>
</dbReference>
<dbReference type="GO" id="GO:0003724">
    <property type="term" value="F:RNA helicase activity"/>
    <property type="evidence" value="ECO:0007669"/>
    <property type="project" value="UniProtKB-EC"/>
</dbReference>
<feature type="region of interest" description="Disordered" evidence="13">
    <location>
        <begin position="1153"/>
        <end position="1193"/>
    </location>
</feature>
<evidence type="ECO:0000313" key="18">
    <source>
        <dbReference type="Proteomes" id="UP000692954"/>
    </source>
</evidence>
<feature type="compositionally biased region" description="Basic and acidic residues" evidence="13">
    <location>
        <begin position="1021"/>
        <end position="1034"/>
    </location>
</feature>
<keyword evidence="10" id="KW-0539">Nucleus</keyword>
<dbReference type="GO" id="GO:0016787">
    <property type="term" value="F:hydrolase activity"/>
    <property type="evidence" value="ECO:0007669"/>
    <property type="project" value="UniProtKB-KW"/>
</dbReference>
<evidence type="ECO:0000256" key="5">
    <source>
        <dbReference type="ARBA" id="ARBA00022552"/>
    </source>
</evidence>
<feature type="domain" description="Helicase ATP-binding" evidence="14">
    <location>
        <begin position="122"/>
        <end position="301"/>
    </location>
</feature>
<feature type="compositionally biased region" description="Polar residues" evidence="13">
    <location>
        <begin position="591"/>
        <end position="603"/>
    </location>
</feature>
<evidence type="ECO:0000256" key="7">
    <source>
        <dbReference type="ARBA" id="ARBA00022801"/>
    </source>
</evidence>
<feature type="region of interest" description="Disordered" evidence="13">
    <location>
        <begin position="575"/>
        <end position="708"/>
    </location>
</feature>
<dbReference type="GO" id="GO:0003676">
    <property type="term" value="F:nucleic acid binding"/>
    <property type="evidence" value="ECO:0007669"/>
    <property type="project" value="InterPro"/>
</dbReference>
<feature type="region of interest" description="Disordered" evidence="13">
    <location>
        <begin position="727"/>
        <end position="766"/>
    </location>
</feature>
<evidence type="ECO:0000256" key="3">
    <source>
        <dbReference type="ARBA" id="ARBA00012552"/>
    </source>
</evidence>
<evidence type="ECO:0000256" key="11">
    <source>
        <dbReference type="ARBA" id="ARBA00037449"/>
    </source>
</evidence>
<comment type="caution">
    <text evidence="17">The sequence shown here is derived from an EMBL/GenBank/DDBJ whole genome shotgun (WGS) entry which is preliminary data.</text>
</comment>
<evidence type="ECO:0000256" key="1">
    <source>
        <dbReference type="ARBA" id="ARBA00004604"/>
    </source>
</evidence>
<evidence type="ECO:0000256" key="4">
    <source>
        <dbReference type="ARBA" id="ARBA00022517"/>
    </source>
</evidence>
<feature type="compositionally biased region" description="Low complexity" evidence="13">
    <location>
        <begin position="850"/>
        <end position="863"/>
    </location>
</feature>
<feature type="compositionally biased region" description="Polar residues" evidence="13">
    <location>
        <begin position="864"/>
        <end position="880"/>
    </location>
</feature>
<evidence type="ECO:0000256" key="13">
    <source>
        <dbReference type="SAM" id="MobiDB-lite"/>
    </source>
</evidence>
<dbReference type="EC" id="3.6.4.13" evidence="3"/>
<feature type="compositionally biased region" description="Polar residues" evidence="13">
    <location>
        <begin position="820"/>
        <end position="843"/>
    </location>
</feature>
<dbReference type="EMBL" id="CAJJDN010000031">
    <property type="protein sequence ID" value="CAD8073661.1"/>
    <property type="molecule type" value="Genomic_DNA"/>
</dbReference>
<dbReference type="Pfam" id="PF00271">
    <property type="entry name" value="Helicase_C"/>
    <property type="match status" value="1"/>
</dbReference>
<dbReference type="Pfam" id="PF00270">
    <property type="entry name" value="DEAD"/>
    <property type="match status" value="1"/>
</dbReference>
<name>A0A8S1M759_9CILI</name>
<dbReference type="Proteomes" id="UP000692954">
    <property type="component" value="Unassembled WGS sequence"/>
</dbReference>
<feature type="region of interest" description="Disordered" evidence="13">
    <location>
        <begin position="934"/>
        <end position="978"/>
    </location>
</feature>
<gene>
    <name evidence="17" type="ORF">PSON_ATCC_30995.1.T0310073</name>
</gene>
<dbReference type="CDD" id="cd18787">
    <property type="entry name" value="SF2_C_DEAD"/>
    <property type="match status" value="1"/>
</dbReference>
<dbReference type="AlphaFoldDB" id="A0A8S1M759"/>
<dbReference type="InterPro" id="IPR000629">
    <property type="entry name" value="RNA-helicase_DEAD-box_CS"/>
</dbReference>
<feature type="compositionally biased region" description="Polar residues" evidence="13">
    <location>
        <begin position="693"/>
        <end position="707"/>
    </location>
</feature>
<feature type="compositionally biased region" description="Low complexity" evidence="13">
    <location>
        <begin position="1175"/>
        <end position="1193"/>
    </location>
</feature>
<feature type="compositionally biased region" description="Basic and acidic residues" evidence="13">
    <location>
        <begin position="1164"/>
        <end position="1174"/>
    </location>
</feature>
<dbReference type="PANTHER" id="PTHR47958">
    <property type="entry name" value="ATP-DEPENDENT RNA HELICASE DBP3"/>
    <property type="match status" value="1"/>
</dbReference>
<dbReference type="PROSITE" id="PS51195">
    <property type="entry name" value="Q_MOTIF"/>
    <property type="match status" value="1"/>
</dbReference>
<keyword evidence="9" id="KW-0067">ATP-binding</keyword>
<protein>
    <recommendedName>
        <fullName evidence="3">RNA helicase</fullName>
        <ecNumber evidence="3">3.6.4.13</ecNumber>
    </recommendedName>
</protein>
<feature type="compositionally biased region" description="Basic and acidic residues" evidence="13">
    <location>
        <begin position="885"/>
        <end position="906"/>
    </location>
</feature>
<evidence type="ECO:0000259" key="14">
    <source>
        <dbReference type="PROSITE" id="PS51192"/>
    </source>
</evidence>
<feature type="region of interest" description="Disordered" evidence="13">
    <location>
        <begin position="489"/>
        <end position="509"/>
    </location>
</feature>
<dbReference type="InterPro" id="IPR011545">
    <property type="entry name" value="DEAD/DEAH_box_helicase_dom"/>
</dbReference>
<feature type="compositionally biased region" description="Polar residues" evidence="13">
    <location>
        <begin position="727"/>
        <end position="740"/>
    </location>
</feature>
<feature type="region of interest" description="Disordered" evidence="13">
    <location>
        <begin position="1006"/>
        <end position="1052"/>
    </location>
</feature>
<feature type="domain" description="Helicase C-terminal" evidence="15">
    <location>
        <begin position="330"/>
        <end position="475"/>
    </location>
</feature>
<evidence type="ECO:0000259" key="16">
    <source>
        <dbReference type="PROSITE" id="PS51195"/>
    </source>
</evidence>
<evidence type="ECO:0000256" key="12">
    <source>
        <dbReference type="PROSITE-ProRule" id="PRU00552"/>
    </source>
</evidence>
<dbReference type="OrthoDB" id="196131at2759"/>
<dbReference type="PROSITE" id="PS00039">
    <property type="entry name" value="DEAD_ATP_HELICASE"/>
    <property type="match status" value="1"/>
</dbReference>
<feature type="compositionally biased region" description="Polar residues" evidence="13">
    <location>
        <begin position="1035"/>
        <end position="1047"/>
    </location>
</feature>
<feature type="compositionally biased region" description="Basic and acidic residues" evidence="13">
    <location>
        <begin position="575"/>
        <end position="587"/>
    </location>
</feature>
<feature type="compositionally biased region" description="Polar residues" evidence="13">
    <location>
        <begin position="674"/>
        <end position="685"/>
    </location>
</feature>
<comment type="subcellular location">
    <subcellularLocation>
        <location evidence="1">Nucleus</location>
        <location evidence="1">Nucleolus</location>
    </subcellularLocation>
</comment>
<organism evidence="17 18">
    <name type="scientific">Paramecium sonneborni</name>
    <dbReference type="NCBI Taxonomy" id="65129"/>
    <lineage>
        <taxon>Eukaryota</taxon>
        <taxon>Sar</taxon>
        <taxon>Alveolata</taxon>
        <taxon>Ciliophora</taxon>
        <taxon>Intramacronucleata</taxon>
        <taxon>Oligohymenophorea</taxon>
        <taxon>Peniculida</taxon>
        <taxon>Parameciidae</taxon>
        <taxon>Paramecium</taxon>
    </lineage>
</organism>
<feature type="domain" description="DEAD-box RNA helicase Q" evidence="16">
    <location>
        <begin position="91"/>
        <end position="119"/>
    </location>
</feature>
<dbReference type="SMART" id="SM00490">
    <property type="entry name" value="HELICc"/>
    <property type="match status" value="1"/>
</dbReference>
<evidence type="ECO:0000259" key="15">
    <source>
        <dbReference type="PROSITE" id="PS51194"/>
    </source>
</evidence>
<evidence type="ECO:0000256" key="8">
    <source>
        <dbReference type="ARBA" id="ARBA00022806"/>
    </source>
</evidence>
<feature type="compositionally biased region" description="Polar residues" evidence="13">
    <location>
        <begin position="803"/>
        <end position="812"/>
    </location>
</feature>
<dbReference type="InterPro" id="IPR001650">
    <property type="entry name" value="Helicase_C-like"/>
</dbReference>
<reference evidence="17" key="1">
    <citation type="submission" date="2021-01" db="EMBL/GenBank/DDBJ databases">
        <authorList>
            <consortium name="Genoscope - CEA"/>
            <person name="William W."/>
        </authorList>
    </citation>
    <scope>NUCLEOTIDE SEQUENCE</scope>
</reference>
<accession>A0A8S1M759</accession>
<feature type="short sequence motif" description="Q motif" evidence="12">
    <location>
        <begin position="91"/>
        <end position="119"/>
    </location>
</feature>
<keyword evidence="18" id="KW-1185">Reference proteome</keyword>
<keyword evidence="6" id="KW-0547">Nucleotide-binding</keyword>
<keyword evidence="7" id="KW-0378">Hydrolase</keyword>
<dbReference type="SMART" id="SM00487">
    <property type="entry name" value="DEXDc"/>
    <property type="match status" value="1"/>
</dbReference>
<feature type="compositionally biased region" description="Polar residues" evidence="13">
    <location>
        <begin position="489"/>
        <end position="503"/>
    </location>
</feature>
<dbReference type="GO" id="GO:0005524">
    <property type="term" value="F:ATP binding"/>
    <property type="evidence" value="ECO:0007669"/>
    <property type="project" value="UniProtKB-KW"/>
</dbReference>
<sequence length="1193" mass="143596">MYSNHQNAISLNDDLDPDNLDVEDMVKKRWKQTQGKVVGMINNRLPPFQKQFLDPKKAFNQEMTEATIEFLKKKEIAIKAFDGQKYPHPFLTWESTQFHQQIMFVINKQNFKSPTPIQSVVFPLILSGYDVIGVAETGSGKTFGYLLPGLIQIACQKYPENFRNKINGPEMLILAPTRELVMQITQQVELFVKSYNFKVACAFGGQNRNEQASQIYNNPNILVACPGRLKDFLQEGILELSKVTYLVIDEADRLLDMGFEDDVRFIVERTRLDRQTVFFSATWPKAVRNLSFDFCSEKPIYVQIGRSNLTVNKNIDQEIICLYNNEKLQTLFDILDSLKIHDKVLIFAETRRSCEQLSVDMTNEGYYAVALHGDKSQRQRDEIMKNYKKSETKLLCATDLASRGLDVSDITVVINYDFPKYFDDYIHRIGRTGRAGRRGRAFSFFSIEKDQPQMARELLKFNQVHQIKFNFQMMSDLANGIRQQFRTSNTLQTNSKYNGQILNGSKHDPNELFKVPHLTQEQKANLYLQPHQYEIIQNRNNQNNYGRQNQGRSHYGQQNYRQNQRREDLFYQDKFRNRGQNEQRRNQEQNWKTNRFGQQSDFQGQRREDYLDFGRDRDNGRQGYNQSRFGFQGSDNPRQDNNRWQNNEQDNTKRFQENRRDQFDYNREDKLDQQQKQNPFTQTRFSDQKWDQPLTNQRNERQQPFNNQKEERYQPFPNQREEIQQQSFNNQRDQKQQPYANQREEKQQYSTPQQGFQRDQQDQKYRAQQNYYKDQQFNEQRQQQNQRNFQNDQQRTPYNTFSYQHQEQNPSSRYGYGFDNFQNDRQFDNQRFSNPNKRQQNNWGDRENNQGYPQRQYDQQQQRTSAPDNQWNRNSDQGNKNQRYQQDDRNQRYYQDDRNQRFYQDDINQRYYQDDRNQRFQQDDRQSNQNQRVFNQQNDDQRPNNRRNFVDVSQPEDDKLRKDSAQQPDSTIFPNFNNFEPEENQIQKKDNIQDFNQNLYNNLNTQQNQDQNERSQNQRNYDFRQNDNFNRDEGVSSNTRSLQQQGDQAPYMKQEQQLFKQQFEQKPVQNNFINERFQNQPSRQNDQSQRSLLDQKMDQMPQYLENQRQNNERSNFVNQQQPQNICQSFNRNERVQDDQDNDQMDFNRYSKEMDELEQAPKLNQQERKNSRKNSDQQQNQNLQQNQLDSQDQY</sequence>
<feature type="region of interest" description="Disordered" evidence="13">
    <location>
        <begin position="541"/>
        <end position="562"/>
    </location>
</feature>
<comment type="similarity">
    <text evidence="2">Belongs to the DEAD box helicase family. DDX5/DBP2 subfamily.</text>
</comment>